<keyword evidence="3" id="KW-1185">Reference proteome</keyword>
<feature type="compositionally biased region" description="Basic residues" evidence="1">
    <location>
        <begin position="30"/>
        <end position="41"/>
    </location>
</feature>
<dbReference type="STRING" id="68895.RR42_s0082"/>
<proteinExistence type="predicted"/>
<evidence type="ECO:0000313" key="3">
    <source>
        <dbReference type="Proteomes" id="UP000031843"/>
    </source>
</evidence>
<organism evidence="2 3">
    <name type="scientific">Cupriavidus basilensis</name>
    <dbReference type="NCBI Taxonomy" id="68895"/>
    <lineage>
        <taxon>Bacteria</taxon>
        <taxon>Pseudomonadati</taxon>
        <taxon>Pseudomonadota</taxon>
        <taxon>Betaproteobacteria</taxon>
        <taxon>Burkholderiales</taxon>
        <taxon>Burkholderiaceae</taxon>
        <taxon>Cupriavidus</taxon>
    </lineage>
</organism>
<sequence>MLPDVRFGRLRAAGIVVRHAGSAHEQHNCAKSKRPHANRLQ</sequence>
<evidence type="ECO:0000256" key="1">
    <source>
        <dbReference type="SAM" id="MobiDB-lite"/>
    </source>
</evidence>
<protein>
    <submittedName>
        <fullName evidence="2">Uncharacterized protein</fullName>
    </submittedName>
</protein>
<name>A0A0C4YG60_9BURK</name>
<dbReference type="EMBL" id="CP010537">
    <property type="protein sequence ID" value="AJG21680.1"/>
    <property type="molecule type" value="Genomic_DNA"/>
</dbReference>
<gene>
    <name evidence="2" type="ORF">RR42_s0082</name>
</gene>
<reference evidence="2 3" key="1">
    <citation type="journal article" date="2015" name="Genome Announc.">
        <title>Complete Genome Sequence of Cupriavidus basilensis 4G11, Isolated from the Oak Ridge Field Research Center Site.</title>
        <authorList>
            <person name="Ray J."/>
            <person name="Waters R.J."/>
            <person name="Skerker J.M."/>
            <person name="Kuehl J.V."/>
            <person name="Price M.N."/>
            <person name="Huang J."/>
            <person name="Chakraborty R."/>
            <person name="Arkin A.P."/>
            <person name="Deutschbauer A."/>
        </authorList>
    </citation>
    <scope>NUCLEOTIDE SEQUENCE [LARGE SCALE GENOMIC DNA]</scope>
    <source>
        <strain evidence="2">4G11</strain>
    </source>
</reference>
<feature type="region of interest" description="Disordered" evidence="1">
    <location>
        <begin position="20"/>
        <end position="41"/>
    </location>
</feature>
<dbReference type="AlphaFoldDB" id="A0A0C4YG60"/>
<dbReference type="Proteomes" id="UP000031843">
    <property type="component" value="Chromosome secondary"/>
</dbReference>
<accession>A0A0C4YG60</accession>
<evidence type="ECO:0000313" key="2">
    <source>
        <dbReference type="EMBL" id="AJG21680.1"/>
    </source>
</evidence>
<dbReference type="KEGG" id="cbw:RR42_s0082"/>